<comment type="caution">
    <text evidence="1">The sequence shown here is derived from an EMBL/GenBank/DDBJ whole genome shotgun (WGS) entry which is preliminary data.</text>
</comment>
<sequence>FLGCTSDCKLNVNVPLDDKDHTILALYQCSESGYFYNPTVQTHITYNGFTPNPDYPVPPVTTYSIAIYREVIDGLTRQSGDKGIRSFLNIATKDYMEFKYNSLETNVASLVQSVMHFLDYHSAVYESIIYAYGELDRVMVSDMVKDLTPEKDVNTNLIEMLTAFVLSFIMVEIDPFLLPFVAAVDDAILVANEFKQKWSDAIHNGQSSIDPSKNTVTKLSDLGFIENDAETNMLESLQSFVDRSLDANIDDSDWINWNQFSDYNGTKTSPTDMGNGLFKILEAHYASIILNYYDVVVCSPDSISRACAPDSYCCVENPISHYCQIYFKCNDPVGAPINCIFQGGFGQGRDFSRLPCLINTGASILKVPYSDVDGIAGLIPDSAVTNKHRLLVPCDSTPSFILTFDAAIIQFYPE</sequence>
<gene>
    <name evidence="1" type="ORF">AMORRO_LOCUS12371</name>
</gene>
<dbReference type="AlphaFoldDB" id="A0A9N9HTX7"/>
<name>A0A9N9HTX7_9GLOM</name>
<organism evidence="1 2">
    <name type="scientific">Acaulospora morrowiae</name>
    <dbReference type="NCBI Taxonomy" id="94023"/>
    <lineage>
        <taxon>Eukaryota</taxon>
        <taxon>Fungi</taxon>
        <taxon>Fungi incertae sedis</taxon>
        <taxon>Mucoromycota</taxon>
        <taxon>Glomeromycotina</taxon>
        <taxon>Glomeromycetes</taxon>
        <taxon>Diversisporales</taxon>
        <taxon>Acaulosporaceae</taxon>
        <taxon>Acaulospora</taxon>
    </lineage>
</organism>
<feature type="non-terminal residue" evidence="1">
    <location>
        <position position="1"/>
    </location>
</feature>
<evidence type="ECO:0000313" key="2">
    <source>
        <dbReference type="Proteomes" id="UP000789342"/>
    </source>
</evidence>
<dbReference type="Proteomes" id="UP000789342">
    <property type="component" value="Unassembled WGS sequence"/>
</dbReference>
<dbReference type="EMBL" id="CAJVPV010018080">
    <property type="protein sequence ID" value="CAG8705385.1"/>
    <property type="molecule type" value="Genomic_DNA"/>
</dbReference>
<feature type="non-terminal residue" evidence="1">
    <location>
        <position position="414"/>
    </location>
</feature>
<evidence type="ECO:0000313" key="1">
    <source>
        <dbReference type="EMBL" id="CAG8705385.1"/>
    </source>
</evidence>
<keyword evidence="2" id="KW-1185">Reference proteome</keyword>
<proteinExistence type="predicted"/>
<reference evidence="1" key="1">
    <citation type="submission" date="2021-06" db="EMBL/GenBank/DDBJ databases">
        <authorList>
            <person name="Kallberg Y."/>
            <person name="Tangrot J."/>
            <person name="Rosling A."/>
        </authorList>
    </citation>
    <scope>NUCLEOTIDE SEQUENCE</scope>
    <source>
        <strain evidence="1">CL551</strain>
    </source>
</reference>
<accession>A0A9N9HTX7</accession>
<protein>
    <submittedName>
        <fullName evidence="1">14618_t:CDS:1</fullName>
    </submittedName>
</protein>
<dbReference type="OrthoDB" id="2352343at2759"/>